<dbReference type="VEuPathDB" id="FungiDB:MELLADRAFT_114425"/>
<dbReference type="GeneID" id="18925341"/>
<feature type="region of interest" description="Disordered" evidence="1">
    <location>
        <begin position="293"/>
        <end position="323"/>
    </location>
</feature>
<feature type="region of interest" description="Disordered" evidence="1">
    <location>
        <begin position="162"/>
        <end position="182"/>
    </location>
</feature>
<protein>
    <submittedName>
        <fullName evidence="2">Uncharacterized protein</fullName>
    </submittedName>
</protein>
<feature type="compositionally biased region" description="Basic and acidic residues" evidence="1">
    <location>
        <begin position="293"/>
        <end position="302"/>
    </location>
</feature>
<sequence length="323" mass="34268">MSATSWFARDHSSTKTTGTDAAIAAKSDSAILMASVHPEFTPTWGDPFRTPEFTRSITSYVSDSISLSSGTSHDGQVPSLDFDPFLASNSSTLNLACFPCTAKLPLPPHDQSPILPLTDSNNTKQPATLSDVTQSTSTGSLIKSLITSNILNSASGGTRLDAASEISHRDTNSPNDSRNGSGVDVIMEIEDVYGASLSDNKNSASKGIIVESSIMYNVPTSASSGINMLLDAACVISQRDTDSPTDGNRSGVEVFMDIDDDHDGDIYPGRYEQVQRGFTNLAFSCGSMAENDHSHDLAKDSKSNSGKCPMETPTDDVDSLTVF</sequence>
<dbReference type="InParanoid" id="F4SDE6"/>
<evidence type="ECO:0000313" key="3">
    <source>
        <dbReference type="Proteomes" id="UP000001072"/>
    </source>
</evidence>
<proteinExistence type="predicted"/>
<gene>
    <name evidence="2" type="ORF">MELLADRAFT_114425</name>
</gene>
<reference evidence="3" key="1">
    <citation type="journal article" date="2011" name="Proc. Natl. Acad. Sci. U.S.A.">
        <title>Obligate biotrophy features unraveled by the genomic analysis of rust fungi.</title>
        <authorList>
            <person name="Duplessis S."/>
            <person name="Cuomo C.A."/>
            <person name="Lin Y.-C."/>
            <person name="Aerts A."/>
            <person name="Tisserant E."/>
            <person name="Veneault-Fourrey C."/>
            <person name="Joly D.L."/>
            <person name="Hacquard S."/>
            <person name="Amselem J."/>
            <person name="Cantarel B.L."/>
            <person name="Chiu R."/>
            <person name="Coutinho P.M."/>
            <person name="Feau N."/>
            <person name="Field M."/>
            <person name="Frey P."/>
            <person name="Gelhaye E."/>
            <person name="Goldberg J."/>
            <person name="Grabherr M.G."/>
            <person name="Kodira C.D."/>
            <person name="Kohler A."/>
            <person name="Kuees U."/>
            <person name="Lindquist E.A."/>
            <person name="Lucas S.M."/>
            <person name="Mago R."/>
            <person name="Mauceli E."/>
            <person name="Morin E."/>
            <person name="Murat C."/>
            <person name="Pangilinan J.L."/>
            <person name="Park R."/>
            <person name="Pearson M."/>
            <person name="Quesneville H."/>
            <person name="Rouhier N."/>
            <person name="Sakthikumar S."/>
            <person name="Salamov A.A."/>
            <person name="Schmutz J."/>
            <person name="Selles B."/>
            <person name="Shapiro H."/>
            <person name="Tanguay P."/>
            <person name="Tuskan G.A."/>
            <person name="Henrissat B."/>
            <person name="Van de Peer Y."/>
            <person name="Rouze P."/>
            <person name="Ellis J.G."/>
            <person name="Dodds P.N."/>
            <person name="Schein J.E."/>
            <person name="Zhong S."/>
            <person name="Hamelin R.C."/>
            <person name="Grigoriev I.V."/>
            <person name="Szabo L.J."/>
            <person name="Martin F."/>
        </authorList>
    </citation>
    <scope>NUCLEOTIDE SEQUENCE [LARGE SCALE GENOMIC DNA]</scope>
    <source>
        <strain evidence="3">98AG31 / pathotype 3-4-7</strain>
    </source>
</reference>
<feature type="region of interest" description="Disordered" evidence="1">
    <location>
        <begin position="1"/>
        <end position="20"/>
    </location>
</feature>
<dbReference type="AlphaFoldDB" id="F4SDE6"/>
<feature type="compositionally biased region" description="Acidic residues" evidence="1">
    <location>
        <begin position="313"/>
        <end position="323"/>
    </location>
</feature>
<evidence type="ECO:0000313" key="2">
    <source>
        <dbReference type="EMBL" id="EGF97328.1"/>
    </source>
</evidence>
<accession>F4SDE6</accession>
<evidence type="ECO:0000256" key="1">
    <source>
        <dbReference type="SAM" id="MobiDB-lite"/>
    </source>
</evidence>
<dbReference type="EMBL" id="GL883251">
    <property type="protein sequence ID" value="EGF97328.1"/>
    <property type="molecule type" value="Genomic_DNA"/>
</dbReference>
<dbReference type="KEGG" id="mlr:MELLADRAFT_114425"/>
<keyword evidence="3" id="KW-1185">Reference proteome</keyword>
<dbReference type="Proteomes" id="UP000001072">
    <property type="component" value="Unassembled WGS sequence"/>
</dbReference>
<organism evidence="3">
    <name type="scientific">Melampsora larici-populina (strain 98AG31 / pathotype 3-4-7)</name>
    <name type="common">Poplar leaf rust fungus</name>
    <dbReference type="NCBI Taxonomy" id="747676"/>
    <lineage>
        <taxon>Eukaryota</taxon>
        <taxon>Fungi</taxon>
        <taxon>Dikarya</taxon>
        <taxon>Basidiomycota</taxon>
        <taxon>Pucciniomycotina</taxon>
        <taxon>Pucciniomycetes</taxon>
        <taxon>Pucciniales</taxon>
        <taxon>Melampsoraceae</taxon>
        <taxon>Melampsora</taxon>
    </lineage>
</organism>
<dbReference type="HOGENOM" id="CLU_860747_0_0_1"/>
<dbReference type="RefSeq" id="XP_007419398.1">
    <property type="nucleotide sequence ID" value="XM_007419336.1"/>
</dbReference>
<name>F4SDE6_MELLP</name>